<name>A0A3G6J823_9CORY</name>
<feature type="chain" id="PRO_5018070889" description="Ig-like domain repeat protein" evidence="2">
    <location>
        <begin position="32"/>
        <end position="736"/>
    </location>
</feature>
<dbReference type="RefSeq" id="WP_123929269.1">
    <property type="nucleotide sequence ID" value="NZ_CP033896.1"/>
</dbReference>
<dbReference type="Proteomes" id="UP000269019">
    <property type="component" value="Chromosome"/>
</dbReference>
<sequence precursor="true">MFVTRPARRRSVTALTVMSLTATLLQSPALAATTSTPLTHQCSVLGRTSFSPITEDVQVDAPEEVAVGDTFTVRISPGVMSVDKPVWGLNYRLSIPAPAEAKLVGEPRLVSEGSGLIGGSPRVTTLPPLRQLIVDGGDRPGSFHRPRDPYGWQAQGGEFQFPAIEMTFEALRAGSLHFGYYNEILTPDFAAISYSTTGSSLLNPVVYCRGNKLATVTVSDTPAEAAPTTTTFTDGAETQVAASGGEITLPVQVTGDDGTAVTTGEVAVTLDGRPVETTALSPQGGIAAITIPIPENTTAEPVTYSLTAHYLGTDRYQESSAMHRIVVAGTSAPAPAPVEEVATTTTLAARAGDLIDNATTVAYTLQATVTAAVGTVPDGAVVKFTEHGQTLATAVVSNGVATAQVALGEDAQHRITATLQDVDLAGKRYLASSDTQVVAVPSTAVETPEVTTPILPMEETTITLSAAAETLAVGAPVPLTATVTSPQGKRAGIVVTFRDNGRNIGQATTDASGVATFAAPVTVDGRHTFHAVSADQPTDTVLLLGASSADLTLATRPKTTINNATISLTAAPQQPVAFGDTVTLTATVTPATVVNNAWVSFYEGDTLLADVQVDPATGTASLPVVATATRTLTARLNPGTNTQVSYNGADSAPVTITPTSDDYRFVIDPNDPATPGNTAGSSAEGAGQGSSDTESSSPMPVLVVLVLAILAGGLTLLPPVRQQFNLPPLPPLIPLG</sequence>
<keyword evidence="4" id="KW-1185">Reference proteome</keyword>
<dbReference type="AlphaFoldDB" id="A0A3G6J823"/>
<evidence type="ECO:0000313" key="4">
    <source>
        <dbReference type="Proteomes" id="UP000269019"/>
    </source>
</evidence>
<dbReference type="EMBL" id="CP033896">
    <property type="protein sequence ID" value="AZA14207.1"/>
    <property type="molecule type" value="Genomic_DNA"/>
</dbReference>
<proteinExistence type="predicted"/>
<protein>
    <recommendedName>
        <fullName evidence="5">Ig-like domain repeat protein</fullName>
    </recommendedName>
</protein>
<keyword evidence="2" id="KW-0732">Signal</keyword>
<organism evidence="3 4">
    <name type="scientific">Corynebacterium choanae</name>
    <dbReference type="NCBI Taxonomy" id="1862358"/>
    <lineage>
        <taxon>Bacteria</taxon>
        <taxon>Bacillati</taxon>
        <taxon>Actinomycetota</taxon>
        <taxon>Actinomycetes</taxon>
        <taxon>Mycobacteriales</taxon>
        <taxon>Corynebacteriaceae</taxon>
        <taxon>Corynebacterium</taxon>
    </lineage>
</organism>
<gene>
    <name evidence="3" type="ORF">CCHOA_09120</name>
</gene>
<dbReference type="KEGG" id="ccho:CCHOA_09120"/>
<evidence type="ECO:0000256" key="2">
    <source>
        <dbReference type="SAM" id="SignalP"/>
    </source>
</evidence>
<evidence type="ECO:0000256" key="1">
    <source>
        <dbReference type="SAM" id="MobiDB-lite"/>
    </source>
</evidence>
<dbReference type="InterPro" id="IPR013783">
    <property type="entry name" value="Ig-like_fold"/>
</dbReference>
<dbReference type="GO" id="GO:0005975">
    <property type="term" value="P:carbohydrate metabolic process"/>
    <property type="evidence" value="ECO:0007669"/>
    <property type="project" value="UniProtKB-ARBA"/>
</dbReference>
<evidence type="ECO:0008006" key="5">
    <source>
        <dbReference type="Google" id="ProtNLM"/>
    </source>
</evidence>
<feature type="compositionally biased region" description="Low complexity" evidence="1">
    <location>
        <begin position="679"/>
        <end position="691"/>
    </location>
</feature>
<reference evidence="3 4" key="1">
    <citation type="submission" date="2018-11" db="EMBL/GenBank/DDBJ databases">
        <authorList>
            <person name="Kleinhagauer T."/>
            <person name="Glaeser S.P."/>
            <person name="Spergser J."/>
            <person name="Ruckert C."/>
            <person name="Kaempfer P."/>
            <person name="Busse H.-J."/>
        </authorList>
    </citation>
    <scope>NUCLEOTIDE SEQUENCE [LARGE SCALE GENOMIC DNA]</scope>
    <source>
        <strain evidence="3 4">200CH</strain>
    </source>
</reference>
<evidence type="ECO:0000313" key="3">
    <source>
        <dbReference type="EMBL" id="AZA14207.1"/>
    </source>
</evidence>
<feature type="region of interest" description="Disordered" evidence="1">
    <location>
        <begin position="668"/>
        <end position="695"/>
    </location>
</feature>
<feature type="signal peptide" evidence="2">
    <location>
        <begin position="1"/>
        <end position="31"/>
    </location>
</feature>
<accession>A0A3G6J823</accession>
<dbReference type="Gene3D" id="2.60.40.10">
    <property type="entry name" value="Immunoglobulins"/>
    <property type="match status" value="4"/>
</dbReference>